<accession>A0A8J7RYD3</accession>
<gene>
    <name evidence="5" type="ORF">KAJ83_07515</name>
</gene>
<dbReference type="RefSeq" id="WP_210681437.1">
    <property type="nucleotide sequence ID" value="NZ_JAGMWN010000003.1"/>
</dbReference>
<dbReference type="GO" id="GO:0003700">
    <property type="term" value="F:DNA-binding transcription factor activity"/>
    <property type="evidence" value="ECO:0007669"/>
    <property type="project" value="TreeGrafter"/>
</dbReference>
<dbReference type="PANTHER" id="PTHR24567:SF68">
    <property type="entry name" value="DNA-BINDING TRANSCRIPTIONAL DUAL REGULATOR CRP"/>
    <property type="match status" value="1"/>
</dbReference>
<keyword evidence="1" id="KW-0805">Transcription regulation</keyword>
<dbReference type="Proteomes" id="UP000672602">
    <property type="component" value="Unassembled WGS sequence"/>
</dbReference>
<proteinExistence type="predicted"/>
<comment type="caution">
    <text evidence="5">The sequence shown here is derived from an EMBL/GenBank/DDBJ whole genome shotgun (WGS) entry which is preliminary data.</text>
</comment>
<dbReference type="InterPro" id="IPR036388">
    <property type="entry name" value="WH-like_DNA-bd_sf"/>
</dbReference>
<dbReference type="SUPFAM" id="SSF46785">
    <property type="entry name" value="Winged helix' DNA-binding domain"/>
    <property type="match status" value="1"/>
</dbReference>
<evidence type="ECO:0000256" key="3">
    <source>
        <dbReference type="ARBA" id="ARBA00023163"/>
    </source>
</evidence>
<evidence type="ECO:0000259" key="4">
    <source>
        <dbReference type="PROSITE" id="PS51063"/>
    </source>
</evidence>
<organism evidence="5 6">
    <name type="scientific">Marivibrio halodurans</name>
    <dbReference type="NCBI Taxonomy" id="2039722"/>
    <lineage>
        <taxon>Bacteria</taxon>
        <taxon>Pseudomonadati</taxon>
        <taxon>Pseudomonadota</taxon>
        <taxon>Alphaproteobacteria</taxon>
        <taxon>Rhodospirillales</taxon>
        <taxon>Rhodospirillaceae</taxon>
        <taxon>Marivibrio</taxon>
    </lineage>
</organism>
<dbReference type="PROSITE" id="PS51063">
    <property type="entry name" value="HTH_CRP_2"/>
    <property type="match status" value="1"/>
</dbReference>
<dbReference type="SUPFAM" id="SSF51206">
    <property type="entry name" value="cAMP-binding domain-like"/>
    <property type="match status" value="1"/>
</dbReference>
<dbReference type="PANTHER" id="PTHR24567">
    <property type="entry name" value="CRP FAMILY TRANSCRIPTIONAL REGULATORY PROTEIN"/>
    <property type="match status" value="1"/>
</dbReference>
<dbReference type="Pfam" id="PF00027">
    <property type="entry name" value="cNMP_binding"/>
    <property type="match status" value="1"/>
</dbReference>
<evidence type="ECO:0000313" key="5">
    <source>
        <dbReference type="EMBL" id="MBP5856850.1"/>
    </source>
</evidence>
<dbReference type="Gene3D" id="2.60.120.10">
    <property type="entry name" value="Jelly Rolls"/>
    <property type="match status" value="1"/>
</dbReference>
<reference evidence="5" key="1">
    <citation type="submission" date="2021-04" db="EMBL/GenBank/DDBJ databases">
        <authorList>
            <person name="Zhang D.-C."/>
        </authorList>
    </citation>
    <scope>NUCLEOTIDE SEQUENCE</scope>
    <source>
        <strain evidence="5">CGMCC 1.15697</strain>
    </source>
</reference>
<dbReference type="AlphaFoldDB" id="A0A8J7RYD3"/>
<dbReference type="InterPro" id="IPR036390">
    <property type="entry name" value="WH_DNA-bd_sf"/>
</dbReference>
<dbReference type="SMART" id="SM00419">
    <property type="entry name" value="HTH_CRP"/>
    <property type="match status" value="1"/>
</dbReference>
<dbReference type="InterPro" id="IPR000595">
    <property type="entry name" value="cNMP-bd_dom"/>
</dbReference>
<name>A0A8J7RYD3_9PROT</name>
<dbReference type="GO" id="GO:0003677">
    <property type="term" value="F:DNA binding"/>
    <property type="evidence" value="ECO:0007669"/>
    <property type="project" value="UniProtKB-KW"/>
</dbReference>
<dbReference type="InterPro" id="IPR050397">
    <property type="entry name" value="Env_Response_Regulators"/>
</dbReference>
<keyword evidence="2" id="KW-0238">DNA-binding</keyword>
<dbReference type="InterPro" id="IPR018490">
    <property type="entry name" value="cNMP-bd_dom_sf"/>
</dbReference>
<dbReference type="InterPro" id="IPR012318">
    <property type="entry name" value="HTH_CRP"/>
</dbReference>
<dbReference type="CDD" id="cd00038">
    <property type="entry name" value="CAP_ED"/>
    <property type="match status" value="1"/>
</dbReference>
<feature type="domain" description="HTH crp-type" evidence="4">
    <location>
        <begin position="159"/>
        <end position="233"/>
    </location>
</feature>
<keyword evidence="3" id="KW-0804">Transcription</keyword>
<dbReference type="EMBL" id="JAGMWN010000003">
    <property type="protein sequence ID" value="MBP5856850.1"/>
    <property type="molecule type" value="Genomic_DNA"/>
</dbReference>
<sequence length="267" mass="29368">MDTVGGHATSSPMGVDRPLERKLAQYLDLDTSERALLDGMSGSELRFARAAAIASDGAEQNHVYVIKSGWCSCARHLSDGRRQITRFAIPGDFLCFDSIVTSVSTQDVVAITDVTLLQLRIEKLGEVAAKQPRLAVAMLWMAAQDDSALAERVTSLGRRFALERLAHLFVETYVRLDALGLAGGRRMHFPITKEQLADAMGLTTIHIYRTLRRLTESGLIRLDGPWLEILDLDGLKEQGKFDPLYIEASEIPAATNRALRGASLAME</sequence>
<protein>
    <submittedName>
        <fullName evidence="5">Crp/Fnr family transcriptional regulator</fullName>
    </submittedName>
</protein>
<dbReference type="GO" id="GO:0005829">
    <property type="term" value="C:cytosol"/>
    <property type="evidence" value="ECO:0007669"/>
    <property type="project" value="TreeGrafter"/>
</dbReference>
<evidence type="ECO:0000313" key="6">
    <source>
        <dbReference type="Proteomes" id="UP000672602"/>
    </source>
</evidence>
<evidence type="ECO:0000256" key="2">
    <source>
        <dbReference type="ARBA" id="ARBA00023125"/>
    </source>
</evidence>
<dbReference type="InterPro" id="IPR014710">
    <property type="entry name" value="RmlC-like_jellyroll"/>
</dbReference>
<dbReference type="Pfam" id="PF13545">
    <property type="entry name" value="HTH_Crp_2"/>
    <property type="match status" value="1"/>
</dbReference>
<dbReference type="Gene3D" id="1.10.10.10">
    <property type="entry name" value="Winged helix-like DNA-binding domain superfamily/Winged helix DNA-binding domain"/>
    <property type="match status" value="1"/>
</dbReference>
<evidence type="ECO:0000256" key="1">
    <source>
        <dbReference type="ARBA" id="ARBA00023015"/>
    </source>
</evidence>
<dbReference type="SMART" id="SM00100">
    <property type="entry name" value="cNMP"/>
    <property type="match status" value="1"/>
</dbReference>
<keyword evidence="6" id="KW-1185">Reference proteome</keyword>